<dbReference type="SUPFAM" id="SSF75304">
    <property type="entry name" value="Amidase signature (AS) enzymes"/>
    <property type="match status" value="1"/>
</dbReference>
<keyword evidence="5 8" id="KW-0648">Protein biosynthesis</keyword>
<proteinExistence type="inferred from homology"/>
<dbReference type="GO" id="GO:0030956">
    <property type="term" value="C:glutamyl-tRNA(Gln) amidotransferase complex"/>
    <property type="evidence" value="ECO:0007669"/>
    <property type="project" value="InterPro"/>
</dbReference>
<feature type="active site" description="Charge relay system" evidence="8">
    <location>
        <position position="86"/>
    </location>
</feature>
<keyword evidence="3 8" id="KW-0547">Nucleotide-binding</keyword>
<comment type="function">
    <text evidence="6 8">Allows the formation of correctly charged Gln-tRNA(Gln) through the transamidation of misacylated Glu-tRNA(Gln) in organisms which lack glutaminyl-tRNA synthetase. The reaction takes place in the presence of glutamine and ATP through an activated gamma-phospho-Glu-tRNA(Gln).</text>
</comment>
<dbReference type="Pfam" id="PF01425">
    <property type="entry name" value="Amidase"/>
    <property type="match status" value="1"/>
</dbReference>
<reference evidence="10 11" key="1">
    <citation type="submission" date="2017-12" db="EMBL/GenBank/DDBJ databases">
        <title>The whole genome sequence of the Acidipropionibacterium virtanenii sp. nov. type strain JS278.</title>
        <authorList>
            <person name="Laine P."/>
            <person name="Deptula P."/>
            <person name="Varmanen P."/>
            <person name="Auvinen P."/>
        </authorList>
    </citation>
    <scope>NUCLEOTIDE SEQUENCE [LARGE SCALE GENOMIC DNA]</scope>
    <source>
        <strain evidence="10 11">JS278</strain>
    </source>
</reference>
<dbReference type="RefSeq" id="WP_114044702.1">
    <property type="nucleotide sequence ID" value="NZ_CP025198.1"/>
</dbReference>
<dbReference type="HAMAP" id="MF_00120">
    <property type="entry name" value="GatA"/>
    <property type="match status" value="1"/>
</dbReference>
<dbReference type="Gene3D" id="3.90.1300.10">
    <property type="entry name" value="Amidase signature (AS) domain"/>
    <property type="match status" value="1"/>
</dbReference>
<dbReference type="InterPro" id="IPR020556">
    <property type="entry name" value="Amidase_CS"/>
</dbReference>
<evidence type="ECO:0000256" key="6">
    <source>
        <dbReference type="ARBA" id="ARBA00025295"/>
    </source>
</evidence>
<comment type="subunit">
    <text evidence="8">Heterotrimer of A, B and C subunits.</text>
</comment>
<sequence length="510" mass="53471">MADLSTTESLLRADATELVAAMESGDLSSEQITAACLDRIDAVDDRVNAFITVDRDRALAQARGIDARRAAGERLGPLAGAPLAVKDMFCYKGMRTTAASRMLEHWISPYTSTVVQRCIDAGMVILGKTNLDEFAMGSSTETSAFGATRNPWATDRIPGGSGGGSAAALAAFEAPLGLGTDTGGSIRMPAAVTGTVGVKPTYGGTSRYGVIAMASSLDQPGPCGRSVLDTALLHQVIAGHDPMDQTSVPADVPPVVEAARRGDVAGLRIGVVKELSGPGYSAGVLERFNEAVAALTAVGAEVVEVSCPSFEHALAAYYLIQPSEVSSNLARYDAMRYGLRVDDDGHHSAEQVMTASRGAGFGAEAKRRIIIGTYALSSGYYDAYYGSAQKVRTLISRDLGEAWKTCDVLVSPTTPTTAFRIGERADDPLSMYAADLCTIPANMGGIASGSFPAGLSDGLPVGFQVMAPVMRDDRVYQVGAALERELEKDWGAPLLARIPALDESEKEGAR</sequence>
<dbReference type="PANTHER" id="PTHR11895:SF151">
    <property type="entry name" value="GLUTAMYL-TRNA(GLN) AMIDOTRANSFERASE SUBUNIT A"/>
    <property type="match status" value="1"/>
</dbReference>
<dbReference type="KEGG" id="acij:JS278_01580"/>
<accession>A0A344UTZ6</accession>
<dbReference type="GO" id="GO:0016740">
    <property type="term" value="F:transferase activity"/>
    <property type="evidence" value="ECO:0007669"/>
    <property type="project" value="UniProtKB-KW"/>
</dbReference>
<keyword evidence="11" id="KW-1185">Reference proteome</keyword>
<dbReference type="Proteomes" id="UP000251995">
    <property type="component" value="Chromosome"/>
</dbReference>
<feature type="active site" description="Charge relay system" evidence="8">
    <location>
        <position position="161"/>
    </location>
</feature>
<evidence type="ECO:0000259" key="9">
    <source>
        <dbReference type="Pfam" id="PF01425"/>
    </source>
</evidence>
<keyword evidence="2 8" id="KW-0436">Ligase</keyword>
<evidence type="ECO:0000256" key="5">
    <source>
        <dbReference type="ARBA" id="ARBA00022917"/>
    </source>
</evidence>
<dbReference type="EC" id="6.3.5.7" evidence="8"/>
<evidence type="ECO:0000313" key="11">
    <source>
        <dbReference type="Proteomes" id="UP000251995"/>
    </source>
</evidence>
<dbReference type="InterPro" id="IPR000120">
    <property type="entry name" value="Amidase"/>
</dbReference>
<gene>
    <name evidence="10" type="primary">gatA_2</name>
    <name evidence="8" type="synonym">gatA</name>
    <name evidence="10" type="ORF">JS278_01580</name>
</gene>
<dbReference type="GO" id="GO:0005524">
    <property type="term" value="F:ATP binding"/>
    <property type="evidence" value="ECO:0007669"/>
    <property type="project" value="UniProtKB-KW"/>
</dbReference>
<organism evidence="10 11">
    <name type="scientific">Acidipropionibacterium virtanenii</name>
    <dbReference type="NCBI Taxonomy" id="2057246"/>
    <lineage>
        <taxon>Bacteria</taxon>
        <taxon>Bacillati</taxon>
        <taxon>Actinomycetota</taxon>
        <taxon>Actinomycetes</taxon>
        <taxon>Propionibacteriales</taxon>
        <taxon>Propionibacteriaceae</taxon>
        <taxon>Acidipropionibacterium</taxon>
    </lineage>
</organism>
<protein>
    <recommendedName>
        <fullName evidence="8">Glutamyl-tRNA(Gln) amidotransferase subunit A</fullName>
        <shortName evidence="8">Glu-ADT subunit A</shortName>
        <ecNumber evidence="8">6.3.5.7</ecNumber>
    </recommendedName>
</protein>
<evidence type="ECO:0000256" key="4">
    <source>
        <dbReference type="ARBA" id="ARBA00022840"/>
    </source>
</evidence>
<evidence type="ECO:0000256" key="1">
    <source>
        <dbReference type="ARBA" id="ARBA00008069"/>
    </source>
</evidence>
<evidence type="ECO:0000313" key="10">
    <source>
        <dbReference type="EMBL" id="AXE38744.1"/>
    </source>
</evidence>
<dbReference type="NCBIfam" id="TIGR00132">
    <property type="entry name" value="gatA"/>
    <property type="match status" value="1"/>
</dbReference>
<evidence type="ECO:0000256" key="7">
    <source>
        <dbReference type="ARBA" id="ARBA00047407"/>
    </source>
</evidence>
<dbReference type="PANTHER" id="PTHR11895">
    <property type="entry name" value="TRANSAMIDASE"/>
    <property type="match status" value="1"/>
</dbReference>
<dbReference type="InterPro" id="IPR023631">
    <property type="entry name" value="Amidase_dom"/>
</dbReference>
<keyword evidence="10" id="KW-0808">Transferase</keyword>
<comment type="similarity">
    <text evidence="1 8">Belongs to the amidase family. GatA subfamily.</text>
</comment>
<dbReference type="PROSITE" id="PS00571">
    <property type="entry name" value="AMIDASES"/>
    <property type="match status" value="1"/>
</dbReference>
<dbReference type="GO" id="GO:0006412">
    <property type="term" value="P:translation"/>
    <property type="evidence" value="ECO:0007669"/>
    <property type="project" value="UniProtKB-UniRule"/>
</dbReference>
<dbReference type="InterPro" id="IPR004412">
    <property type="entry name" value="GatA"/>
</dbReference>
<dbReference type="AlphaFoldDB" id="A0A344UTZ6"/>
<evidence type="ECO:0000256" key="8">
    <source>
        <dbReference type="HAMAP-Rule" id="MF_00120"/>
    </source>
</evidence>
<keyword evidence="4 8" id="KW-0067">ATP-binding</keyword>
<feature type="domain" description="Amidase" evidence="9">
    <location>
        <begin position="32"/>
        <end position="475"/>
    </location>
</feature>
<evidence type="ECO:0000256" key="2">
    <source>
        <dbReference type="ARBA" id="ARBA00022598"/>
    </source>
</evidence>
<dbReference type="OrthoDB" id="9811471at2"/>
<feature type="active site" description="Acyl-ester intermediate" evidence="8">
    <location>
        <position position="185"/>
    </location>
</feature>
<evidence type="ECO:0000256" key="3">
    <source>
        <dbReference type="ARBA" id="ARBA00022741"/>
    </source>
</evidence>
<dbReference type="InterPro" id="IPR036928">
    <property type="entry name" value="AS_sf"/>
</dbReference>
<comment type="catalytic activity">
    <reaction evidence="7 8">
        <text>L-glutamyl-tRNA(Gln) + L-glutamine + ATP + H2O = L-glutaminyl-tRNA(Gln) + L-glutamate + ADP + phosphate + H(+)</text>
        <dbReference type="Rhea" id="RHEA:17521"/>
        <dbReference type="Rhea" id="RHEA-COMP:9681"/>
        <dbReference type="Rhea" id="RHEA-COMP:9684"/>
        <dbReference type="ChEBI" id="CHEBI:15377"/>
        <dbReference type="ChEBI" id="CHEBI:15378"/>
        <dbReference type="ChEBI" id="CHEBI:29985"/>
        <dbReference type="ChEBI" id="CHEBI:30616"/>
        <dbReference type="ChEBI" id="CHEBI:43474"/>
        <dbReference type="ChEBI" id="CHEBI:58359"/>
        <dbReference type="ChEBI" id="CHEBI:78520"/>
        <dbReference type="ChEBI" id="CHEBI:78521"/>
        <dbReference type="ChEBI" id="CHEBI:456216"/>
        <dbReference type="EC" id="6.3.5.7"/>
    </reaction>
</comment>
<dbReference type="EMBL" id="CP025198">
    <property type="protein sequence ID" value="AXE38744.1"/>
    <property type="molecule type" value="Genomic_DNA"/>
</dbReference>
<name>A0A344UTZ6_9ACTN</name>
<dbReference type="GO" id="GO:0050567">
    <property type="term" value="F:glutaminyl-tRNA synthase (glutamine-hydrolyzing) activity"/>
    <property type="evidence" value="ECO:0007669"/>
    <property type="project" value="UniProtKB-UniRule"/>
</dbReference>